<proteinExistence type="predicted"/>
<dbReference type="EMBL" id="KQ124277">
    <property type="protein sequence ID" value="KMS64736.1"/>
    <property type="molecule type" value="Genomic_DNA"/>
</dbReference>
<accession>A0A0J7YM87</accession>
<organism evidence="1 2">
    <name type="scientific">Beta vulgaris subsp. vulgaris</name>
    <name type="common">Beet</name>
    <dbReference type="NCBI Taxonomy" id="3555"/>
    <lineage>
        <taxon>Eukaryota</taxon>
        <taxon>Viridiplantae</taxon>
        <taxon>Streptophyta</taxon>
        <taxon>Embryophyta</taxon>
        <taxon>Tracheophyta</taxon>
        <taxon>Spermatophyta</taxon>
        <taxon>Magnoliopsida</taxon>
        <taxon>eudicotyledons</taxon>
        <taxon>Gunneridae</taxon>
        <taxon>Pentapetalae</taxon>
        <taxon>Caryophyllales</taxon>
        <taxon>Chenopodiaceae</taxon>
        <taxon>Betoideae</taxon>
        <taxon>Beta</taxon>
    </lineage>
</organism>
<evidence type="ECO:0000313" key="1">
    <source>
        <dbReference type="EMBL" id="KMS64736.1"/>
    </source>
</evidence>
<dbReference type="Gramene" id="KMS64736">
    <property type="protein sequence ID" value="KMS64736"/>
    <property type="gene ID" value="BVRB_017230"/>
</dbReference>
<sequence>MNGAAEKAGKAIARDSRLQKYKRDVRILICTIHCTKKYYI</sequence>
<gene>
    <name evidence="1" type="ORF">BVRB_017230</name>
</gene>
<protein>
    <submittedName>
        <fullName evidence="1">Uncharacterized protein</fullName>
    </submittedName>
</protein>
<name>A0A0J7YM87_BETVV</name>
<dbReference type="AlphaFoldDB" id="A0A0J7YM87"/>
<keyword evidence="2" id="KW-1185">Reference proteome</keyword>
<evidence type="ECO:0000313" key="2">
    <source>
        <dbReference type="Proteomes" id="UP000035740"/>
    </source>
</evidence>
<dbReference type="Proteomes" id="UP000035740">
    <property type="component" value="Unassembled WGS sequence"/>
</dbReference>
<reference evidence="1 2" key="1">
    <citation type="journal article" date="2014" name="Nature">
        <title>The genome of the recently domesticated crop plant sugar beet (Beta vulgaris).</title>
        <authorList>
            <person name="Dohm J.C."/>
            <person name="Minoche A.E."/>
            <person name="Holtgrawe D."/>
            <person name="Capella-Gutierrez S."/>
            <person name="Zakrzewski F."/>
            <person name="Tafer H."/>
            <person name="Rupp O."/>
            <person name="Sorensen T.R."/>
            <person name="Stracke R."/>
            <person name="Reinhardt R."/>
            <person name="Goesmann A."/>
            <person name="Kraft T."/>
            <person name="Schulz B."/>
            <person name="Stadler P.F."/>
            <person name="Schmidt T."/>
            <person name="Gabaldon T."/>
            <person name="Lehrach H."/>
            <person name="Weisshaar B."/>
            <person name="Himmelbauer H."/>
        </authorList>
    </citation>
    <scope>NUCLEOTIDE SEQUENCE [LARGE SCALE GENOMIC DNA]</scope>
    <source>
        <tissue evidence="1">Taproot</tissue>
    </source>
</reference>